<feature type="signal peptide" evidence="1">
    <location>
        <begin position="1"/>
        <end position="22"/>
    </location>
</feature>
<dbReference type="PROSITE" id="PS51257">
    <property type="entry name" value="PROKAR_LIPOPROTEIN"/>
    <property type="match status" value="1"/>
</dbReference>
<dbReference type="RefSeq" id="WP_377045385.1">
    <property type="nucleotide sequence ID" value="NZ_JBHLUN010000010.1"/>
</dbReference>
<comment type="caution">
    <text evidence="2">The sequence shown here is derived from an EMBL/GenBank/DDBJ whole genome shotgun (WGS) entry which is preliminary data.</text>
</comment>
<keyword evidence="3" id="KW-1185">Reference proteome</keyword>
<evidence type="ECO:0000313" key="3">
    <source>
        <dbReference type="Proteomes" id="UP001589865"/>
    </source>
</evidence>
<keyword evidence="1" id="KW-0732">Signal</keyword>
<sequence length="122" mass="12984">MRRLLLALPFLLAACAQGPTLAQRLTPLVGQSEGTLVAQLGVPVRTYEADGRKFLEFQSTSLVSLPGDPYFGAGFGPGFYRGGFGGGYWGSPTTYANVVCSMTFALQNDRVQSFSYRGSGCA</sequence>
<name>A0ABV6JZ90_9PROT</name>
<reference evidence="2 3" key="1">
    <citation type="submission" date="2024-09" db="EMBL/GenBank/DDBJ databases">
        <authorList>
            <person name="Sun Q."/>
            <person name="Mori K."/>
        </authorList>
    </citation>
    <scope>NUCLEOTIDE SEQUENCE [LARGE SCALE GENOMIC DNA]</scope>
    <source>
        <strain evidence="2 3">TBRC 5777</strain>
    </source>
</reference>
<organism evidence="2 3">
    <name type="scientific">Roseomonas elaeocarpi</name>
    <dbReference type="NCBI Taxonomy" id="907779"/>
    <lineage>
        <taxon>Bacteria</taxon>
        <taxon>Pseudomonadati</taxon>
        <taxon>Pseudomonadota</taxon>
        <taxon>Alphaproteobacteria</taxon>
        <taxon>Acetobacterales</taxon>
        <taxon>Roseomonadaceae</taxon>
        <taxon>Roseomonas</taxon>
    </lineage>
</organism>
<evidence type="ECO:0000313" key="2">
    <source>
        <dbReference type="EMBL" id="MFC0409636.1"/>
    </source>
</evidence>
<protein>
    <recommendedName>
        <fullName evidence="4">Lipoprotein</fullName>
    </recommendedName>
</protein>
<gene>
    <name evidence="2" type="ORF">ACFFGY_15390</name>
</gene>
<accession>A0ABV6JZ90</accession>
<proteinExistence type="predicted"/>
<dbReference type="Proteomes" id="UP001589865">
    <property type="component" value="Unassembled WGS sequence"/>
</dbReference>
<evidence type="ECO:0000256" key="1">
    <source>
        <dbReference type="SAM" id="SignalP"/>
    </source>
</evidence>
<evidence type="ECO:0008006" key="4">
    <source>
        <dbReference type="Google" id="ProtNLM"/>
    </source>
</evidence>
<feature type="chain" id="PRO_5046555437" description="Lipoprotein" evidence="1">
    <location>
        <begin position="23"/>
        <end position="122"/>
    </location>
</feature>
<dbReference type="EMBL" id="JBHLUN010000010">
    <property type="protein sequence ID" value="MFC0409636.1"/>
    <property type="molecule type" value="Genomic_DNA"/>
</dbReference>